<protein>
    <submittedName>
        <fullName evidence="1">Uncharacterized protein</fullName>
    </submittedName>
</protein>
<proteinExistence type="predicted"/>
<dbReference type="Proteomes" id="UP000821845">
    <property type="component" value="Chromosome 3"/>
</dbReference>
<reference evidence="1" key="1">
    <citation type="submission" date="2020-05" db="EMBL/GenBank/DDBJ databases">
        <title>Large-scale comparative analyses of tick genomes elucidate their genetic diversity and vector capacities.</title>
        <authorList>
            <person name="Jia N."/>
            <person name="Wang J."/>
            <person name="Shi W."/>
            <person name="Du L."/>
            <person name="Sun Y."/>
            <person name="Zhan W."/>
            <person name="Jiang J."/>
            <person name="Wang Q."/>
            <person name="Zhang B."/>
            <person name="Ji P."/>
            <person name="Sakyi L.B."/>
            <person name="Cui X."/>
            <person name="Yuan T."/>
            <person name="Jiang B."/>
            <person name="Yang W."/>
            <person name="Lam T.T.-Y."/>
            <person name="Chang Q."/>
            <person name="Ding S."/>
            <person name="Wang X."/>
            <person name="Zhu J."/>
            <person name="Ruan X."/>
            <person name="Zhao L."/>
            <person name="Wei J."/>
            <person name="Que T."/>
            <person name="Du C."/>
            <person name="Cheng J."/>
            <person name="Dai P."/>
            <person name="Han X."/>
            <person name="Huang E."/>
            <person name="Gao Y."/>
            <person name="Liu J."/>
            <person name="Shao H."/>
            <person name="Ye R."/>
            <person name="Li L."/>
            <person name="Wei W."/>
            <person name="Wang X."/>
            <person name="Wang C."/>
            <person name="Yang T."/>
            <person name="Huo Q."/>
            <person name="Li W."/>
            <person name="Guo W."/>
            <person name="Chen H."/>
            <person name="Zhou L."/>
            <person name="Ni X."/>
            <person name="Tian J."/>
            <person name="Zhou Y."/>
            <person name="Sheng Y."/>
            <person name="Liu T."/>
            <person name="Pan Y."/>
            <person name="Xia L."/>
            <person name="Li J."/>
            <person name="Zhao F."/>
            <person name="Cao W."/>
        </authorList>
    </citation>
    <scope>NUCLEOTIDE SEQUENCE</scope>
    <source>
        <strain evidence="1">Hyas-2018</strain>
    </source>
</reference>
<gene>
    <name evidence="1" type="ORF">HPB50_010200</name>
</gene>
<evidence type="ECO:0000313" key="2">
    <source>
        <dbReference type="Proteomes" id="UP000821845"/>
    </source>
</evidence>
<sequence length="122" mass="14038">MLYHGSDGSHPIPAVWYDETPWICLLQRLRSNLGLRALAPHQSGVLPHGVGWLLQIYHLNSVSDINGFQGVQGLLRTLPYSMVKEPSFIEICTVQFQSTSFRRGRPFHERSFRFVRSQKKMN</sequence>
<evidence type="ECO:0000313" key="1">
    <source>
        <dbReference type="EMBL" id="KAH6935799.1"/>
    </source>
</evidence>
<organism evidence="1 2">
    <name type="scientific">Hyalomma asiaticum</name>
    <name type="common">Tick</name>
    <dbReference type="NCBI Taxonomy" id="266040"/>
    <lineage>
        <taxon>Eukaryota</taxon>
        <taxon>Metazoa</taxon>
        <taxon>Ecdysozoa</taxon>
        <taxon>Arthropoda</taxon>
        <taxon>Chelicerata</taxon>
        <taxon>Arachnida</taxon>
        <taxon>Acari</taxon>
        <taxon>Parasitiformes</taxon>
        <taxon>Ixodida</taxon>
        <taxon>Ixodoidea</taxon>
        <taxon>Ixodidae</taxon>
        <taxon>Hyalomminae</taxon>
        <taxon>Hyalomma</taxon>
    </lineage>
</organism>
<accession>A0ACB7SSZ8</accession>
<name>A0ACB7SSZ8_HYAAI</name>
<keyword evidence="2" id="KW-1185">Reference proteome</keyword>
<comment type="caution">
    <text evidence="1">The sequence shown here is derived from an EMBL/GenBank/DDBJ whole genome shotgun (WGS) entry which is preliminary data.</text>
</comment>
<dbReference type="EMBL" id="CM023483">
    <property type="protein sequence ID" value="KAH6935799.1"/>
    <property type="molecule type" value="Genomic_DNA"/>
</dbReference>